<dbReference type="EMBL" id="LXQA010783863">
    <property type="protein sequence ID" value="MCI70838.1"/>
    <property type="molecule type" value="Genomic_DNA"/>
</dbReference>
<evidence type="ECO:0000313" key="2">
    <source>
        <dbReference type="Proteomes" id="UP000265520"/>
    </source>
</evidence>
<protein>
    <submittedName>
        <fullName evidence="1">Uncharacterized protein</fullName>
    </submittedName>
</protein>
<reference evidence="1 2" key="1">
    <citation type="journal article" date="2018" name="Front. Plant Sci.">
        <title>Red Clover (Trifolium pratense) and Zigzag Clover (T. medium) - A Picture of Genomic Similarities and Differences.</title>
        <authorList>
            <person name="Dluhosova J."/>
            <person name="Istvanek J."/>
            <person name="Nedelnik J."/>
            <person name="Repkova J."/>
        </authorList>
    </citation>
    <scope>NUCLEOTIDE SEQUENCE [LARGE SCALE GENOMIC DNA]</scope>
    <source>
        <strain evidence="2">cv. 10/8</strain>
        <tissue evidence="1">Leaf</tissue>
    </source>
</reference>
<dbReference type="AlphaFoldDB" id="A0A392UCR5"/>
<comment type="caution">
    <text evidence="1">The sequence shown here is derived from an EMBL/GenBank/DDBJ whole genome shotgun (WGS) entry which is preliminary data.</text>
</comment>
<name>A0A392UCR5_9FABA</name>
<feature type="non-terminal residue" evidence="1">
    <location>
        <position position="59"/>
    </location>
</feature>
<dbReference type="Proteomes" id="UP000265520">
    <property type="component" value="Unassembled WGS sequence"/>
</dbReference>
<keyword evidence="2" id="KW-1185">Reference proteome</keyword>
<organism evidence="1 2">
    <name type="scientific">Trifolium medium</name>
    <dbReference type="NCBI Taxonomy" id="97028"/>
    <lineage>
        <taxon>Eukaryota</taxon>
        <taxon>Viridiplantae</taxon>
        <taxon>Streptophyta</taxon>
        <taxon>Embryophyta</taxon>
        <taxon>Tracheophyta</taxon>
        <taxon>Spermatophyta</taxon>
        <taxon>Magnoliopsida</taxon>
        <taxon>eudicotyledons</taxon>
        <taxon>Gunneridae</taxon>
        <taxon>Pentapetalae</taxon>
        <taxon>rosids</taxon>
        <taxon>fabids</taxon>
        <taxon>Fabales</taxon>
        <taxon>Fabaceae</taxon>
        <taxon>Papilionoideae</taxon>
        <taxon>50 kb inversion clade</taxon>
        <taxon>NPAAA clade</taxon>
        <taxon>Hologalegina</taxon>
        <taxon>IRL clade</taxon>
        <taxon>Trifolieae</taxon>
        <taxon>Trifolium</taxon>
    </lineage>
</organism>
<evidence type="ECO:0000313" key="1">
    <source>
        <dbReference type="EMBL" id="MCI70838.1"/>
    </source>
</evidence>
<sequence length="59" mass="6511">MALGEDACLFDDDTESEAYHSDNEAARCDPEASNNVDMSVDKIAEDLAAEMEEEERIAQ</sequence>
<proteinExistence type="predicted"/>
<accession>A0A392UCR5</accession>